<keyword evidence="5" id="KW-1185">Reference proteome</keyword>
<dbReference type="GeneID" id="87840877"/>
<evidence type="ECO:0000313" key="5">
    <source>
        <dbReference type="Proteomes" id="UP001278766"/>
    </source>
</evidence>
<dbReference type="InterPro" id="IPR036864">
    <property type="entry name" value="Zn2-C6_fun-type_DNA-bd_sf"/>
</dbReference>
<dbReference type="SUPFAM" id="SSF57701">
    <property type="entry name" value="Zn2/Cys6 DNA-binding domain"/>
    <property type="match status" value="1"/>
</dbReference>
<feature type="region of interest" description="Disordered" evidence="2">
    <location>
        <begin position="303"/>
        <end position="344"/>
    </location>
</feature>
<reference evidence="4" key="2">
    <citation type="submission" date="2023-06" db="EMBL/GenBank/DDBJ databases">
        <authorList>
            <consortium name="Lawrence Berkeley National Laboratory"/>
            <person name="Haridas S."/>
            <person name="Hensen N."/>
            <person name="Bonometti L."/>
            <person name="Westerberg I."/>
            <person name="Brannstrom I.O."/>
            <person name="Guillou S."/>
            <person name="Cros-Aarteil S."/>
            <person name="Calhoun S."/>
            <person name="Kuo A."/>
            <person name="Mondo S."/>
            <person name="Pangilinan J."/>
            <person name="Riley R."/>
            <person name="Labutti K."/>
            <person name="Andreopoulos B."/>
            <person name="Lipzen A."/>
            <person name="Chen C."/>
            <person name="Yanf M."/>
            <person name="Daum C."/>
            <person name="Ng V."/>
            <person name="Clum A."/>
            <person name="Steindorff A."/>
            <person name="Ohm R."/>
            <person name="Martin F."/>
            <person name="Silar P."/>
            <person name="Natvig D."/>
            <person name="Lalanne C."/>
            <person name="Gautier V."/>
            <person name="Ament-Velasquez S.L."/>
            <person name="Kruys A."/>
            <person name="Hutchinson M.I."/>
            <person name="Powell A.J."/>
            <person name="Barry K."/>
            <person name="Miller A.N."/>
            <person name="Grigoriev I.V."/>
            <person name="Debuchy R."/>
            <person name="Gladieux P."/>
            <person name="Thoren M.H."/>
            <person name="Johannesson H."/>
        </authorList>
    </citation>
    <scope>NUCLEOTIDE SEQUENCE</scope>
    <source>
        <strain evidence="4">CBS 168.71</strain>
    </source>
</reference>
<evidence type="ECO:0000256" key="1">
    <source>
        <dbReference type="ARBA" id="ARBA00023242"/>
    </source>
</evidence>
<dbReference type="InterPro" id="IPR001138">
    <property type="entry name" value="Zn2Cys6_DnaBD"/>
</dbReference>
<dbReference type="SMART" id="SM00066">
    <property type="entry name" value="GAL4"/>
    <property type="match status" value="1"/>
</dbReference>
<protein>
    <recommendedName>
        <fullName evidence="3">Zn(2)-C6 fungal-type domain-containing protein</fullName>
    </recommendedName>
</protein>
<dbReference type="PROSITE" id="PS00463">
    <property type="entry name" value="ZN2_CY6_FUNGAL_1"/>
    <property type="match status" value="1"/>
</dbReference>
<name>A0AAE0HH53_9PEZI</name>
<accession>A0AAE0HH53</accession>
<dbReference type="Pfam" id="PF00172">
    <property type="entry name" value="Zn_clus"/>
    <property type="match status" value="1"/>
</dbReference>
<feature type="domain" description="Zn(2)-C6 fungal-type" evidence="3">
    <location>
        <begin position="25"/>
        <end position="55"/>
    </location>
</feature>
<reference evidence="4" key="1">
    <citation type="journal article" date="2023" name="Mol. Phylogenet. Evol.">
        <title>Genome-scale phylogeny and comparative genomics of the fungal order Sordariales.</title>
        <authorList>
            <person name="Hensen N."/>
            <person name="Bonometti L."/>
            <person name="Westerberg I."/>
            <person name="Brannstrom I.O."/>
            <person name="Guillou S."/>
            <person name="Cros-Aarteil S."/>
            <person name="Calhoun S."/>
            <person name="Haridas S."/>
            <person name="Kuo A."/>
            <person name="Mondo S."/>
            <person name="Pangilinan J."/>
            <person name="Riley R."/>
            <person name="LaButti K."/>
            <person name="Andreopoulos B."/>
            <person name="Lipzen A."/>
            <person name="Chen C."/>
            <person name="Yan M."/>
            <person name="Daum C."/>
            <person name="Ng V."/>
            <person name="Clum A."/>
            <person name="Steindorff A."/>
            <person name="Ohm R.A."/>
            <person name="Martin F."/>
            <person name="Silar P."/>
            <person name="Natvig D.O."/>
            <person name="Lalanne C."/>
            <person name="Gautier V."/>
            <person name="Ament-Velasquez S.L."/>
            <person name="Kruys A."/>
            <person name="Hutchinson M.I."/>
            <person name="Powell A.J."/>
            <person name="Barry K."/>
            <person name="Miller A.N."/>
            <person name="Grigoriev I.V."/>
            <person name="Debuchy R."/>
            <person name="Gladieux P."/>
            <person name="Hiltunen Thoren M."/>
            <person name="Johannesson H."/>
        </authorList>
    </citation>
    <scope>NUCLEOTIDE SEQUENCE</scope>
    <source>
        <strain evidence="4">CBS 168.71</strain>
    </source>
</reference>
<dbReference type="Gene3D" id="4.10.240.10">
    <property type="entry name" value="Zn(2)-C6 fungal-type DNA-binding domain"/>
    <property type="match status" value="1"/>
</dbReference>
<proteinExistence type="predicted"/>
<gene>
    <name evidence="4" type="ORF">B0H64DRAFT_398111</name>
</gene>
<evidence type="ECO:0000313" key="4">
    <source>
        <dbReference type="EMBL" id="KAK3296381.1"/>
    </source>
</evidence>
<comment type="caution">
    <text evidence="4">The sequence shown here is derived from an EMBL/GenBank/DDBJ whole genome shotgun (WGS) entry which is preliminary data.</text>
</comment>
<keyword evidence="1" id="KW-0539">Nucleus</keyword>
<dbReference type="GO" id="GO:0000981">
    <property type="term" value="F:DNA-binding transcription factor activity, RNA polymerase II-specific"/>
    <property type="evidence" value="ECO:0007669"/>
    <property type="project" value="InterPro"/>
</dbReference>
<dbReference type="AlphaFoldDB" id="A0AAE0HH53"/>
<dbReference type="RefSeq" id="XP_062659895.1">
    <property type="nucleotide sequence ID" value="XM_062803929.1"/>
</dbReference>
<evidence type="ECO:0000259" key="3">
    <source>
        <dbReference type="PROSITE" id="PS50048"/>
    </source>
</evidence>
<dbReference type="Proteomes" id="UP001278766">
    <property type="component" value="Unassembled WGS sequence"/>
</dbReference>
<dbReference type="PROSITE" id="PS50048">
    <property type="entry name" value="ZN2_CY6_FUNGAL_2"/>
    <property type="match status" value="1"/>
</dbReference>
<dbReference type="CDD" id="cd00067">
    <property type="entry name" value="GAL4"/>
    <property type="match status" value="1"/>
</dbReference>
<evidence type="ECO:0000256" key="2">
    <source>
        <dbReference type="SAM" id="MobiDB-lite"/>
    </source>
</evidence>
<dbReference type="GO" id="GO:0008270">
    <property type="term" value="F:zinc ion binding"/>
    <property type="evidence" value="ECO:0007669"/>
    <property type="project" value="InterPro"/>
</dbReference>
<feature type="compositionally biased region" description="Low complexity" evidence="2">
    <location>
        <begin position="303"/>
        <end position="340"/>
    </location>
</feature>
<dbReference type="EMBL" id="JAUEPN010000004">
    <property type="protein sequence ID" value="KAK3296381.1"/>
    <property type="molecule type" value="Genomic_DNA"/>
</dbReference>
<organism evidence="4 5">
    <name type="scientific">Chaetomium fimeti</name>
    <dbReference type="NCBI Taxonomy" id="1854472"/>
    <lineage>
        <taxon>Eukaryota</taxon>
        <taxon>Fungi</taxon>
        <taxon>Dikarya</taxon>
        <taxon>Ascomycota</taxon>
        <taxon>Pezizomycotina</taxon>
        <taxon>Sordariomycetes</taxon>
        <taxon>Sordariomycetidae</taxon>
        <taxon>Sordariales</taxon>
        <taxon>Chaetomiaceae</taxon>
        <taxon>Chaetomium</taxon>
    </lineage>
</organism>
<sequence length="475" mass="51632">MMGVTNRKTPNTSSFPTRIRRQCRTCIECAKAKRKCDQTGPSCSRCRGKGIVCTYPPRRNASITFGESESVYEVVNYVAESEENVASSVTTCMTRTQPPSCDPHETAVSHRDTDAVNYAWFLAPESWARQHGLSEPQIDLTASQRSLPHFINKLKAWMADWVADGHNPIIHPQLYQDGMPECVEDAYTSLAAYNAASASGKATALQIIQNRIDKLLSQNQHPPDLALDDAISPACLIDTSTHLARTQALFTYHLITLFDGDIRARAEAERHADTLLLWCRQLLESAQLDRAAAAFLSPATATPAHTSSISTSTGTPTQTTTTSTNPTAAGPSPSPTHTLSPTPPSTALPTLWHTWIQSECVRRVYLAATSMLAVYDTLRTGWASCPGGVAFTAQRGLWEARSGYAWARVLKGGDLGGGDGDGKGVMPWVMVQSLGVWRILEGGRPGEVDEFATGMLEISCGVENVERWCFERGGG</sequence>